<organism evidence="4 5">
    <name type="scientific">Candidatus Aphodenecus pullistercoris</name>
    <dbReference type="NCBI Taxonomy" id="2840669"/>
    <lineage>
        <taxon>Bacteria</taxon>
        <taxon>Pseudomonadati</taxon>
        <taxon>Spirochaetota</taxon>
        <taxon>Spirochaetia</taxon>
        <taxon>Spirochaetales</taxon>
        <taxon>Candidatus Aphodenecus</taxon>
    </lineage>
</organism>
<dbReference type="Proteomes" id="UP000823633">
    <property type="component" value="Unassembled WGS sequence"/>
</dbReference>
<evidence type="ECO:0000313" key="4">
    <source>
        <dbReference type="EMBL" id="MBO8443486.1"/>
    </source>
</evidence>
<evidence type="ECO:0000256" key="2">
    <source>
        <dbReference type="ARBA" id="ARBA00008520"/>
    </source>
</evidence>
<dbReference type="GO" id="GO:0042597">
    <property type="term" value="C:periplasmic space"/>
    <property type="evidence" value="ECO:0007669"/>
    <property type="project" value="UniProtKB-SubCell"/>
</dbReference>
<evidence type="ECO:0000256" key="1">
    <source>
        <dbReference type="ARBA" id="ARBA00004418"/>
    </source>
</evidence>
<accession>A0A9D9EBG6</accession>
<dbReference type="InterPro" id="IPR050490">
    <property type="entry name" value="Bact_solute-bd_prot1"/>
</dbReference>
<sequence length="442" mass="48407">MRKLIFTVLFLIPAMLFANGAREDDGRVHITWWHSNSGVIGEASDQLVEDFNEGIGAQEGIVVEAIYQGSANDTLTKLRTVAQGDDVSQLPDLVQLDATGVVDMAGNRHLYYMEDLAADQGDDLSFALDHALESMRYQGKVIGLPFNASTLLFYYNKTLFDSLGLEPPRTLDDLTAMAPSLIQRDSSGNVTRYAIASVPTTYELCSFIGMQHGLSYITDMANGHEGTPTRTVFEEEGTLKAFLVKWQELYATGGLNNLTSGVSAEFAAGRTASMLASTSNLTSVLEAIDGRFELGVASVPMVDEEATGGVNLSGGALFTFHKDAQTERAVWIFTKYLTSAEAQLQWHIATGYLPVNKATYEMEEYQAHCEANPLFAVASSQLLASNPMVTGLWIPNAYQVYYSFQSNIRAMLEEGGDVDATVERMAHEIDGYLDDFHRQNGD</sequence>
<dbReference type="CDD" id="cd14748">
    <property type="entry name" value="PBP2_UgpB"/>
    <property type="match status" value="1"/>
</dbReference>
<dbReference type="SUPFAM" id="SSF53850">
    <property type="entry name" value="Periplasmic binding protein-like II"/>
    <property type="match status" value="1"/>
</dbReference>
<comment type="caution">
    <text evidence="4">The sequence shown here is derived from an EMBL/GenBank/DDBJ whole genome shotgun (WGS) entry which is preliminary data.</text>
</comment>
<reference evidence="4" key="1">
    <citation type="submission" date="2020-10" db="EMBL/GenBank/DDBJ databases">
        <authorList>
            <person name="Gilroy R."/>
        </authorList>
    </citation>
    <scope>NUCLEOTIDE SEQUENCE</scope>
    <source>
        <strain evidence="4">11167</strain>
    </source>
</reference>
<proteinExistence type="inferred from homology"/>
<dbReference type="EMBL" id="JADIMU010000045">
    <property type="protein sequence ID" value="MBO8443486.1"/>
    <property type="molecule type" value="Genomic_DNA"/>
</dbReference>
<dbReference type="PANTHER" id="PTHR43649">
    <property type="entry name" value="ARABINOSE-BINDING PROTEIN-RELATED"/>
    <property type="match status" value="1"/>
</dbReference>
<dbReference type="AlphaFoldDB" id="A0A9D9EBG6"/>
<gene>
    <name evidence="4" type="ORF">IAC42_06975</name>
</gene>
<feature type="signal peptide" evidence="3">
    <location>
        <begin position="1"/>
        <end position="18"/>
    </location>
</feature>
<comment type="subcellular location">
    <subcellularLocation>
        <location evidence="1">Periplasm</location>
    </subcellularLocation>
</comment>
<dbReference type="Gene3D" id="3.40.190.10">
    <property type="entry name" value="Periplasmic binding protein-like II"/>
    <property type="match status" value="2"/>
</dbReference>
<evidence type="ECO:0000313" key="5">
    <source>
        <dbReference type="Proteomes" id="UP000823633"/>
    </source>
</evidence>
<reference evidence="4" key="2">
    <citation type="journal article" date="2021" name="PeerJ">
        <title>Extensive microbial diversity within the chicken gut microbiome revealed by metagenomics and culture.</title>
        <authorList>
            <person name="Gilroy R."/>
            <person name="Ravi A."/>
            <person name="Getino M."/>
            <person name="Pursley I."/>
            <person name="Horton D.L."/>
            <person name="Alikhan N.F."/>
            <person name="Baker D."/>
            <person name="Gharbi K."/>
            <person name="Hall N."/>
            <person name="Watson M."/>
            <person name="Adriaenssens E.M."/>
            <person name="Foster-Nyarko E."/>
            <person name="Jarju S."/>
            <person name="Secka A."/>
            <person name="Antonio M."/>
            <person name="Oren A."/>
            <person name="Chaudhuri R.R."/>
            <person name="La Ragione R."/>
            <person name="Hildebrand F."/>
            <person name="Pallen M.J."/>
        </authorList>
    </citation>
    <scope>NUCLEOTIDE SEQUENCE</scope>
    <source>
        <strain evidence="4">11167</strain>
    </source>
</reference>
<evidence type="ECO:0000256" key="3">
    <source>
        <dbReference type="SAM" id="SignalP"/>
    </source>
</evidence>
<feature type="chain" id="PRO_5038680500" evidence="3">
    <location>
        <begin position="19"/>
        <end position="442"/>
    </location>
</feature>
<dbReference type="InterPro" id="IPR006059">
    <property type="entry name" value="SBP"/>
</dbReference>
<comment type="similarity">
    <text evidence="2">Belongs to the bacterial solute-binding protein 1 family.</text>
</comment>
<keyword evidence="3" id="KW-0732">Signal</keyword>
<name>A0A9D9EBG6_9SPIR</name>
<protein>
    <submittedName>
        <fullName evidence="4">ABC transporter substrate-binding protein</fullName>
    </submittedName>
</protein>
<dbReference type="Pfam" id="PF13416">
    <property type="entry name" value="SBP_bac_8"/>
    <property type="match status" value="1"/>
</dbReference>
<dbReference type="PANTHER" id="PTHR43649:SF30">
    <property type="entry name" value="ABC TRANSPORTER SUBSTRATE-BINDING PROTEIN"/>
    <property type="match status" value="1"/>
</dbReference>